<dbReference type="InterPro" id="IPR016161">
    <property type="entry name" value="Ald_DH/histidinol_DH"/>
</dbReference>
<accession>A0ABN7M7U7</accession>
<dbReference type="GO" id="GO:0047533">
    <property type="term" value="F:2,5-dioxovalerate dehydrogenase (NADP+) activity"/>
    <property type="evidence" value="ECO:0007669"/>
    <property type="project" value="UniProtKB-EC"/>
</dbReference>
<proteinExistence type="predicted"/>
<dbReference type="InterPro" id="IPR016162">
    <property type="entry name" value="Ald_DH_N"/>
</dbReference>
<evidence type="ECO:0000313" key="3">
    <source>
        <dbReference type="Proteomes" id="UP000673821"/>
    </source>
</evidence>
<dbReference type="SUPFAM" id="SSF53720">
    <property type="entry name" value="ALDH-like"/>
    <property type="match status" value="1"/>
</dbReference>
<dbReference type="Proteomes" id="UP000673821">
    <property type="component" value="Unassembled WGS sequence"/>
</dbReference>
<evidence type="ECO:0000313" key="2">
    <source>
        <dbReference type="EMBL" id="CAE6789649.1"/>
    </source>
</evidence>
<name>A0ABN7M7U7_9BURK</name>
<dbReference type="EMBL" id="CAJNBH010000014">
    <property type="protein sequence ID" value="CAE6789649.1"/>
    <property type="molecule type" value="Genomic_DNA"/>
</dbReference>
<reference evidence="2 3" key="1">
    <citation type="submission" date="2021-02" db="EMBL/GenBank/DDBJ databases">
        <authorList>
            <person name="Vanwijnsberghe S."/>
        </authorList>
    </citation>
    <scope>NUCLEOTIDE SEQUENCE [LARGE SCALE GENOMIC DNA]</scope>
    <source>
        <strain evidence="2 3">R-69776</strain>
    </source>
</reference>
<organism evidence="2 3">
    <name type="scientific">Paraburkholderia nemoris</name>
    <dbReference type="NCBI Taxonomy" id="2793076"/>
    <lineage>
        <taxon>Bacteria</taxon>
        <taxon>Pseudomonadati</taxon>
        <taxon>Pseudomonadota</taxon>
        <taxon>Betaproteobacteria</taxon>
        <taxon>Burkholderiales</taxon>
        <taxon>Burkholderiaceae</taxon>
        <taxon>Paraburkholderia</taxon>
    </lineage>
</organism>
<dbReference type="Gene3D" id="3.40.605.10">
    <property type="entry name" value="Aldehyde Dehydrogenase, Chain A, domain 1"/>
    <property type="match status" value="1"/>
</dbReference>
<gene>
    <name evidence="2" type="ORF">R69776_04695</name>
</gene>
<keyword evidence="1 2" id="KW-0560">Oxidoreductase</keyword>
<evidence type="ECO:0000256" key="1">
    <source>
        <dbReference type="ARBA" id="ARBA00023002"/>
    </source>
</evidence>
<protein>
    <submittedName>
        <fullName evidence="2">Alpha-ketoglutaric semialdehyde dehydrogenase 2</fullName>
        <ecNumber evidence="2">1.2.1.26</ecNumber>
    </submittedName>
</protein>
<sequence>MFADVVRHGRWRHATIDSSDPARRPVLKADLRMQKIPLGPVAVFGSSNFPILYSVAGGDTASALAEGCPVVVKAHGSHLGTSELVGTASQP</sequence>
<dbReference type="EC" id="1.2.1.26" evidence="2"/>
<comment type="caution">
    <text evidence="2">The sequence shown here is derived from an EMBL/GenBank/DDBJ whole genome shotgun (WGS) entry which is preliminary data.</text>
</comment>
<keyword evidence="3" id="KW-1185">Reference proteome</keyword>